<dbReference type="AlphaFoldDB" id="A0A8K0KIM1"/>
<dbReference type="GO" id="GO:0008270">
    <property type="term" value="F:zinc ion binding"/>
    <property type="evidence" value="ECO:0007669"/>
    <property type="project" value="UniProtKB-KW"/>
</dbReference>
<keyword evidence="6" id="KW-0539">Nucleus</keyword>
<accession>A0A8K0KIM1</accession>
<feature type="domain" description="ZNF380 coiled-coil" evidence="7">
    <location>
        <begin position="115"/>
        <end position="174"/>
    </location>
</feature>
<name>A0A8K0KIM1_LADFU</name>
<sequence length="225" mass="26450">MSTLNLISLKQSAFSSLRSWALDLLYGHLRFKGKILKTRFQEENNLFTTRPSPTTYSNRQSEQEKNMLFPRKTKDSTKTNHSLTTRVQHSSCTGNLSLDYHFQHFLALNYSSQIKVRNVEYKDPIEEEWERFQRAIKEEATVSAQIIMEDQEEAIAERQIHEIEEQMRNWSRISIFSSLWVIDLEKKKEEVGGVGVKLSQEEEDVSSSADEEEFEEYLDWRAKKS</sequence>
<evidence type="ECO:0000313" key="8">
    <source>
        <dbReference type="EMBL" id="KAG8235540.1"/>
    </source>
</evidence>
<protein>
    <recommendedName>
        <fullName evidence="7">ZNF380 coiled-coil domain-containing protein</fullName>
    </recommendedName>
</protein>
<dbReference type="GO" id="GO:0003676">
    <property type="term" value="F:nucleic acid binding"/>
    <property type="evidence" value="ECO:0007669"/>
    <property type="project" value="InterPro"/>
</dbReference>
<dbReference type="OrthoDB" id="77607at2759"/>
<proteinExistence type="predicted"/>
<dbReference type="GO" id="GO:0033314">
    <property type="term" value="P:mitotic DNA replication checkpoint signaling"/>
    <property type="evidence" value="ECO:0007669"/>
    <property type="project" value="TreeGrafter"/>
</dbReference>
<evidence type="ECO:0000256" key="4">
    <source>
        <dbReference type="ARBA" id="ARBA00022771"/>
    </source>
</evidence>
<evidence type="ECO:0000256" key="3">
    <source>
        <dbReference type="ARBA" id="ARBA00022723"/>
    </source>
</evidence>
<reference evidence="8" key="2">
    <citation type="submission" date="2017-10" db="EMBL/GenBank/DDBJ databases">
        <title>Ladona fulva Genome sequencing and assembly.</title>
        <authorList>
            <person name="Murali S."/>
            <person name="Richards S."/>
            <person name="Bandaranaike D."/>
            <person name="Bellair M."/>
            <person name="Blankenburg K."/>
            <person name="Chao H."/>
            <person name="Dinh H."/>
            <person name="Doddapaneni H."/>
            <person name="Dugan-Rocha S."/>
            <person name="Elkadiri S."/>
            <person name="Gnanaolivu R."/>
            <person name="Hernandez B."/>
            <person name="Skinner E."/>
            <person name="Javaid M."/>
            <person name="Lee S."/>
            <person name="Li M."/>
            <person name="Ming W."/>
            <person name="Munidasa M."/>
            <person name="Muniz J."/>
            <person name="Nguyen L."/>
            <person name="Hughes D."/>
            <person name="Osuji N."/>
            <person name="Pu L.-L."/>
            <person name="Puazo M."/>
            <person name="Qu C."/>
            <person name="Quiroz J."/>
            <person name="Raj R."/>
            <person name="Weissenberger G."/>
            <person name="Xin Y."/>
            <person name="Zou X."/>
            <person name="Han Y."/>
            <person name="Worley K."/>
            <person name="Muzny D."/>
            <person name="Gibbs R."/>
        </authorList>
    </citation>
    <scope>NUCLEOTIDE SEQUENCE</scope>
    <source>
        <strain evidence="8">Sampled in the wild</strain>
    </source>
</reference>
<evidence type="ECO:0000256" key="6">
    <source>
        <dbReference type="ARBA" id="ARBA00023242"/>
    </source>
</evidence>
<keyword evidence="5" id="KW-0862">Zinc</keyword>
<dbReference type="InterPro" id="IPR059039">
    <property type="entry name" value="ZNF380_CC"/>
</dbReference>
<dbReference type="PANTHER" id="PTHR13278:SF0">
    <property type="entry name" value="ZINC FINGER PROTEIN 830"/>
    <property type="match status" value="1"/>
</dbReference>
<reference evidence="8" key="1">
    <citation type="submission" date="2013-04" db="EMBL/GenBank/DDBJ databases">
        <authorList>
            <person name="Qu J."/>
            <person name="Murali S.C."/>
            <person name="Bandaranaike D."/>
            <person name="Bellair M."/>
            <person name="Blankenburg K."/>
            <person name="Chao H."/>
            <person name="Dinh H."/>
            <person name="Doddapaneni H."/>
            <person name="Downs B."/>
            <person name="Dugan-Rocha S."/>
            <person name="Elkadiri S."/>
            <person name="Gnanaolivu R.D."/>
            <person name="Hernandez B."/>
            <person name="Javaid M."/>
            <person name="Jayaseelan J.C."/>
            <person name="Lee S."/>
            <person name="Li M."/>
            <person name="Ming W."/>
            <person name="Munidasa M."/>
            <person name="Muniz J."/>
            <person name="Nguyen L."/>
            <person name="Ongeri F."/>
            <person name="Osuji N."/>
            <person name="Pu L.-L."/>
            <person name="Puazo M."/>
            <person name="Qu C."/>
            <person name="Quiroz J."/>
            <person name="Raj R."/>
            <person name="Weissenberger G."/>
            <person name="Xin Y."/>
            <person name="Zou X."/>
            <person name="Han Y."/>
            <person name="Richards S."/>
            <person name="Worley K."/>
            <person name="Muzny D."/>
            <person name="Gibbs R."/>
        </authorList>
    </citation>
    <scope>NUCLEOTIDE SEQUENCE</scope>
    <source>
        <strain evidence="8">Sampled in the wild</strain>
    </source>
</reference>
<keyword evidence="9" id="KW-1185">Reference proteome</keyword>
<comment type="subcellular location">
    <subcellularLocation>
        <location evidence="1">Nucleus speckle</location>
    </subcellularLocation>
</comment>
<evidence type="ECO:0000256" key="2">
    <source>
        <dbReference type="ARBA" id="ARBA00022473"/>
    </source>
</evidence>
<dbReference type="GO" id="GO:0005681">
    <property type="term" value="C:spliceosomal complex"/>
    <property type="evidence" value="ECO:0007669"/>
    <property type="project" value="InterPro"/>
</dbReference>
<dbReference type="InterPro" id="IPR040050">
    <property type="entry name" value="ZNF830-like"/>
</dbReference>
<evidence type="ECO:0000256" key="1">
    <source>
        <dbReference type="ARBA" id="ARBA00004324"/>
    </source>
</evidence>
<evidence type="ECO:0000256" key="5">
    <source>
        <dbReference type="ARBA" id="ARBA00022833"/>
    </source>
</evidence>
<gene>
    <name evidence="8" type="ORF">J437_LFUL013502</name>
</gene>
<keyword evidence="2" id="KW-0217">Developmental protein</keyword>
<dbReference type="PANTHER" id="PTHR13278">
    <property type="entry name" value="ZINC FINGER PROTEIN 830"/>
    <property type="match status" value="1"/>
</dbReference>
<dbReference type="EMBL" id="KZ308920">
    <property type="protein sequence ID" value="KAG8235540.1"/>
    <property type="molecule type" value="Genomic_DNA"/>
</dbReference>
<dbReference type="GO" id="GO:0044773">
    <property type="term" value="P:mitotic DNA damage checkpoint signaling"/>
    <property type="evidence" value="ECO:0007669"/>
    <property type="project" value="TreeGrafter"/>
</dbReference>
<keyword evidence="4" id="KW-0863">Zinc-finger</keyword>
<evidence type="ECO:0000259" key="7">
    <source>
        <dbReference type="Pfam" id="PF23406"/>
    </source>
</evidence>
<organism evidence="8 9">
    <name type="scientific">Ladona fulva</name>
    <name type="common">Scarce chaser dragonfly</name>
    <name type="synonym">Libellula fulva</name>
    <dbReference type="NCBI Taxonomy" id="123851"/>
    <lineage>
        <taxon>Eukaryota</taxon>
        <taxon>Metazoa</taxon>
        <taxon>Ecdysozoa</taxon>
        <taxon>Arthropoda</taxon>
        <taxon>Hexapoda</taxon>
        <taxon>Insecta</taxon>
        <taxon>Pterygota</taxon>
        <taxon>Palaeoptera</taxon>
        <taxon>Odonata</taxon>
        <taxon>Epiprocta</taxon>
        <taxon>Anisoptera</taxon>
        <taxon>Libelluloidea</taxon>
        <taxon>Libellulidae</taxon>
        <taxon>Ladona</taxon>
    </lineage>
</organism>
<dbReference type="GO" id="GO:0033260">
    <property type="term" value="P:nuclear DNA replication"/>
    <property type="evidence" value="ECO:0007669"/>
    <property type="project" value="TreeGrafter"/>
</dbReference>
<keyword evidence="3" id="KW-0479">Metal-binding</keyword>
<comment type="caution">
    <text evidence="8">The sequence shown here is derived from an EMBL/GenBank/DDBJ whole genome shotgun (WGS) entry which is preliminary data.</text>
</comment>
<dbReference type="Proteomes" id="UP000792457">
    <property type="component" value="Unassembled WGS sequence"/>
</dbReference>
<dbReference type="Pfam" id="PF23406">
    <property type="entry name" value="ZNF380_CC"/>
    <property type="match status" value="1"/>
</dbReference>
<evidence type="ECO:0000313" key="9">
    <source>
        <dbReference type="Proteomes" id="UP000792457"/>
    </source>
</evidence>